<keyword evidence="7" id="KW-0511">Multifunctional enzyme</keyword>
<evidence type="ECO:0000256" key="10">
    <source>
        <dbReference type="ARBA" id="ARBA00060158"/>
    </source>
</evidence>
<dbReference type="EC" id="2.3.1.94" evidence="13"/>
<feature type="domain" description="PKS/mFAS DH" evidence="17">
    <location>
        <begin position="917"/>
        <end position="1182"/>
    </location>
</feature>
<evidence type="ECO:0000313" key="18">
    <source>
        <dbReference type="EMBL" id="AOS64000.1"/>
    </source>
</evidence>
<feature type="region of interest" description="C-terminal hotdog fold" evidence="14">
    <location>
        <begin position="1049"/>
        <end position="1182"/>
    </location>
</feature>
<evidence type="ECO:0000256" key="13">
    <source>
        <dbReference type="ARBA" id="ARBA00066981"/>
    </source>
</evidence>
<dbReference type="SMART" id="SM01294">
    <property type="entry name" value="PKS_PP_betabranch"/>
    <property type="match status" value="1"/>
</dbReference>
<dbReference type="InterPro" id="IPR016035">
    <property type="entry name" value="Acyl_Trfase/lysoPLipase"/>
</dbReference>
<dbReference type="SMART" id="SM00825">
    <property type="entry name" value="PKS_KS"/>
    <property type="match status" value="2"/>
</dbReference>
<feature type="region of interest" description="N-terminal hotdog fold" evidence="14">
    <location>
        <begin position="2593"/>
        <end position="2713"/>
    </location>
</feature>
<evidence type="ECO:0000259" key="17">
    <source>
        <dbReference type="PROSITE" id="PS52019"/>
    </source>
</evidence>
<dbReference type="SUPFAM" id="SSF53901">
    <property type="entry name" value="Thiolase-like"/>
    <property type="match status" value="2"/>
</dbReference>
<keyword evidence="8" id="KW-0012">Acyltransferase</keyword>
<dbReference type="Pfam" id="PF16197">
    <property type="entry name" value="KAsynt_C_assoc"/>
    <property type="match status" value="2"/>
</dbReference>
<gene>
    <name evidence="18" type="ORF">TL08_16000</name>
</gene>
<proteinExistence type="predicted"/>
<evidence type="ECO:0000256" key="6">
    <source>
        <dbReference type="ARBA" id="ARBA00023194"/>
    </source>
</evidence>
<dbReference type="InterPro" id="IPR014031">
    <property type="entry name" value="Ketoacyl_synth_C"/>
</dbReference>
<dbReference type="InterPro" id="IPR036291">
    <property type="entry name" value="NAD(P)-bd_dom_sf"/>
</dbReference>
<dbReference type="InterPro" id="IPR057326">
    <property type="entry name" value="KR_dom"/>
</dbReference>
<evidence type="ECO:0000256" key="9">
    <source>
        <dbReference type="ARBA" id="ARBA00052442"/>
    </source>
</evidence>
<keyword evidence="4" id="KW-0808">Transferase</keyword>
<dbReference type="GO" id="GO:0047879">
    <property type="term" value="F:erythronolide synthase activity"/>
    <property type="evidence" value="ECO:0007669"/>
    <property type="project" value="UniProtKB-EC"/>
</dbReference>
<dbReference type="Pfam" id="PF00550">
    <property type="entry name" value="PP-binding"/>
    <property type="match status" value="2"/>
</dbReference>
<keyword evidence="5" id="KW-0677">Repeat</keyword>
<feature type="active site" description="Proton acceptor; for dehydratase activity" evidence="14">
    <location>
        <position position="949"/>
    </location>
</feature>
<dbReference type="FunFam" id="1.10.1200.10:FF:000007">
    <property type="entry name" value="Probable polyketide synthase pks17"/>
    <property type="match status" value="2"/>
</dbReference>
<comment type="catalytic activity">
    <reaction evidence="9">
        <text>6 (S)-methylmalonyl-CoA + propanoyl-CoA + 6 NADPH + 12 H(+) = 6-deoxyerythronolide B + 6 CO2 + 6 NADP(+) + 7 CoA + H2O</text>
        <dbReference type="Rhea" id="RHEA:23068"/>
        <dbReference type="ChEBI" id="CHEBI:15377"/>
        <dbReference type="ChEBI" id="CHEBI:15378"/>
        <dbReference type="ChEBI" id="CHEBI:16089"/>
        <dbReference type="ChEBI" id="CHEBI:16526"/>
        <dbReference type="ChEBI" id="CHEBI:57287"/>
        <dbReference type="ChEBI" id="CHEBI:57327"/>
        <dbReference type="ChEBI" id="CHEBI:57392"/>
        <dbReference type="ChEBI" id="CHEBI:57783"/>
        <dbReference type="ChEBI" id="CHEBI:58349"/>
        <dbReference type="EC" id="2.3.1.94"/>
    </reaction>
</comment>
<dbReference type="InterPro" id="IPR042104">
    <property type="entry name" value="PKS_dehydratase_sf"/>
</dbReference>
<evidence type="ECO:0000313" key="19">
    <source>
        <dbReference type="Proteomes" id="UP000095210"/>
    </source>
</evidence>
<dbReference type="InterPro" id="IPR018201">
    <property type="entry name" value="Ketoacyl_synth_AS"/>
</dbReference>
<dbReference type="Gene3D" id="3.10.129.110">
    <property type="entry name" value="Polyketide synthase dehydratase"/>
    <property type="match status" value="2"/>
</dbReference>
<evidence type="ECO:0000256" key="11">
    <source>
        <dbReference type="ARBA" id="ARBA00060622"/>
    </source>
</evidence>
<dbReference type="SMART" id="SM00827">
    <property type="entry name" value="PKS_AT"/>
    <property type="match status" value="2"/>
</dbReference>
<dbReference type="CDD" id="cd08956">
    <property type="entry name" value="KR_3_FAS_SDR_x"/>
    <property type="match status" value="2"/>
</dbReference>
<dbReference type="InterPro" id="IPR016036">
    <property type="entry name" value="Malonyl_transacylase_ACP-bd"/>
</dbReference>
<dbReference type="InterPro" id="IPR015083">
    <property type="entry name" value="NorB/c/GfsB-D-like_docking"/>
</dbReference>
<dbReference type="GO" id="GO:0004312">
    <property type="term" value="F:fatty acid synthase activity"/>
    <property type="evidence" value="ECO:0007669"/>
    <property type="project" value="TreeGrafter"/>
</dbReference>
<dbReference type="Pfam" id="PF14765">
    <property type="entry name" value="PS-DH"/>
    <property type="match status" value="2"/>
</dbReference>
<dbReference type="InterPro" id="IPR049551">
    <property type="entry name" value="PKS_DH_C"/>
</dbReference>
<dbReference type="EMBL" id="CP014859">
    <property type="protein sequence ID" value="AOS64000.1"/>
    <property type="molecule type" value="Genomic_DNA"/>
</dbReference>
<dbReference type="FunFam" id="3.40.366.10:FF:000002">
    <property type="entry name" value="Probable polyketide synthase 2"/>
    <property type="match status" value="1"/>
</dbReference>
<dbReference type="SMART" id="SM00822">
    <property type="entry name" value="PKS_KR"/>
    <property type="match status" value="2"/>
</dbReference>
<dbReference type="PANTHER" id="PTHR43775">
    <property type="entry name" value="FATTY ACID SYNTHASE"/>
    <property type="match status" value="1"/>
</dbReference>
<dbReference type="GO" id="GO:0033068">
    <property type="term" value="P:macrolide biosynthetic process"/>
    <property type="evidence" value="ECO:0007669"/>
    <property type="project" value="UniProtKB-ARBA"/>
</dbReference>
<feature type="domain" description="Carrier" evidence="15">
    <location>
        <begin position="1638"/>
        <end position="1713"/>
    </location>
</feature>
<dbReference type="Pfam" id="PF22953">
    <property type="entry name" value="SpnB_Rossmann"/>
    <property type="match status" value="2"/>
</dbReference>
<evidence type="ECO:0000256" key="5">
    <source>
        <dbReference type="ARBA" id="ARBA00022737"/>
    </source>
</evidence>
<comment type="subunit">
    <text evidence="12">Homodimer. Erythronolide synthase is composed of EryAI, EryAII and EryAIII multimodular (2 modules) polypeptides each coding for a functional synthase subunit which participates in 2 of the six FAS-like elongation steps required for formation of the polyketide. Module 1, 2, 3, 4, 5, and 6 participating in biosynthesis steps 1, 2, 3, 4, 5, and 6, respectively.</text>
</comment>
<dbReference type="InterPro" id="IPR013968">
    <property type="entry name" value="PKS_KR"/>
</dbReference>
<dbReference type="SMART" id="SM00826">
    <property type="entry name" value="PKS_DH"/>
    <property type="match status" value="2"/>
</dbReference>
<dbReference type="PROSITE" id="PS00606">
    <property type="entry name" value="KS3_1"/>
    <property type="match status" value="2"/>
</dbReference>
<dbReference type="RefSeq" id="WP_069850030.1">
    <property type="nucleotide sequence ID" value="NZ_CP014859.1"/>
</dbReference>
<evidence type="ECO:0000256" key="2">
    <source>
        <dbReference type="ARBA" id="ARBA00022450"/>
    </source>
</evidence>
<dbReference type="Gene3D" id="1.10.1200.10">
    <property type="entry name" value="ACP-like"/>
    <property type="match status" value="2"/>
</dbReference>
<feature type="region of interest" description="C-terminal hotdog fold" evidence="14">
    <location>
        <begin position="2736"/>
        <end position="2898"/>
    </location>
</feature>
<dbReference type="Gene3D" id="3.40.50.720">
    <property type="entry name" value="NAD(P)-binding Rossmann-like Domain"/>
    <property type="match status" value="2"/>
</dbReference>
<dbReference type="GO" id="GO:0031177">
    <property type="term" value="F:phosphopantetheine binding"/>
    <property type="evidence" value="ECO:0007669"/>
    <property type="project" value="InterPro"/>
</dbReference>
<dbReference type="Pfam" id="PF02801">
    <property type="entry name" value="Ketoacyl-synt_C"/>
    <property type="match status" value="2"/>
</dbReference>
<dbReference type="InterPro" id="IPR049552">
    <property type="entry name" value="PKS_DH_N"/>
</dbReference>
<feature type="region of interest" description="N-terminal hotdog fold" evidence="14">
    <location>
        <begin position="917"/>
        <end position="1037"/>
    </location>
</feature>
<dbReference type="PROSITE" id="PS52004">
    <property type="entry name" value="KS3_2"/>
    <property type="match status" value="2"/>
</dbReference>
<dbReference type="InterPro" id="IPR020806">
    <property type="entry name" value="PKS_PP-bd"/>
</dbReference>
<organism evidence="18 19">
    <name type="scientific">Actinoalloteichus hymeniacidonis</name>
    <dbReference type="NCBI Taxonomy" id="340345"/>
    <lineage>
        <taxon>Bacteria</taxon>
        <taxon>Bacillati</taxon>
        <taxon>Actinomycetota</taxon>
        <taxon>Actinomycetes</taxon>
        <taxon>Pseudonocardiales</taxon>
        <taxon>Pseudonocardiaceae</taxon>
        <taxon>Actinoalloteichus</taxon>
    </lineage>
</organism>
<evidence type="ECO:0000256" key="4">
    <source>
        <dbReference type="ARBA" id="ARBA00022679"/>
    </source>
</evidence>
<dbReference type="InterPro" id="IPR009081">
    <property type="entry name" value="PP-bd_ACP"/>
</dbReference>
<evidence type="ECO:0000256" key="3">
    <source>
        <dbReference type="ARBA" id="ARBA00022553"/>
    </source>
</evidence>
<keyword evidence="6" id="KW-0045">Antibiotic biosynthesis</keyword>
<evidence type="ECO:0000259" key="15">
    <source>
        <dbReference type="PROSITE" id="PS50075"/>
    </source>
</evidence>
<evidence type="ECO:0000256" key="12">
    <source>
        <dbReference type="ARBA" id="ARBA00063272"/>
    </source>
</evidence>
<dbReference type="FunFam" id="3.40.47.10:FF:000019">
    <property type="entry name" value="Polyketide synthase type I"/>
    <property type="match status" value="2"/>
</dbReference>
<dbReference type="GO" id="GO:0006633">
    <property type="term" value="P:fatty acid biosynthetic process"/>
    <property type="evidence" value="ECO:0007669"/>
    <property type="project" value="InterPro"/>
</dbReference>
<comment type="pathway">
    <text evidence="11">Antibiotic biosynthesis; erythromycin biosynthesis.</text>
</comment>
<dbReference type="PROSITE" id="PS52019">
    <property type="entry name" value="PKS_MFAS_DH"/>
    <property type="match status" value="2"/>
</dbReference>
<dbReference type="InterPro" id="IPR020841">
    <property type="entry name" value="PKS_Beta-ketoAc_synthase_dom"/>
</dbReference>
<accession>A0AAC9HRA5</accession>
<dbReference type="InterPro" id="IPR016039">
    <property type="entry name" value="Thiolase-like"/>
</dbReference>
<dbReference type="SUPFAM" id="SSF47336">
    <property type="entry name" value="ACP-like"/>
    <property type="match status" value="2"/>
</dbReference>
<dbReference type="Pfam" id="PF21089">
    <property type="entry name" value="PKS_DH_N"/>
    <property type="match status" value="2"/>
</dbReference>
<dbReference type="InterPro" id="IPR032821">
    <property type="entry name" value="PKS_assoc"/>
</dbReference>
<dbReference type="KEGG" id="ahm:TL08_16000"/>
<feature type="domain" description="Ketosynthase family 3 (KS3)" evidence="16">
    <location>
        <begin position="33"/>
        <end position="457"/>
    </location>
</feature>
<dbReference type="Proteomes" id="UP000095210">
    <property type="component" value="Chromosome"/>
</dbReference>
<dbReference type="InterPro" id="IPR014030">
    <property type="entry name" value="Ketoacyl_synth_N"/>
</dbReference>
<dbReference type="Gene3D" id="3.30.70.3290">
    <property type="match status" value="2"/>
</dbReference>
<evidence type="ECO:0000256" key="1">
    <source>
        <dbReference type="ARBA" id="ARBA00001957"/>
    </source>
</evidence>
<dbReference type="InterPro" id="IPR020807">
    <property type="entry name" value="PKS_DH"/>
</dbReference>
<keyword evidence="2" id="KW-0596">Phosphopantetheine</keyword>
<evidence type="ECO:0000259" key="16">
    <source>
        <dbReference type="PROSITE" id="PS52004"/>
    </source>
</evidence>
<feature type="active site" description="Proton donor; for dehydratase activity" evidence="14">
    <location>
        <position position="2811"/>
    </location>
</feature>
<comment type="cofactor">
    <cofactor evidence="1">
        <name>pantetheine 4'-phosphate</name>
        <dbReference type="ChEBI" id="CHEBI:47942"/>
    </cofactor>
</comment>
<evidence type="ECO:0000256" key="8">
    <source>
        <dbReference type="ARBA" id="ARBA00023315"/>
    </source>
</evidence>
<dbReference type="SUPFAM" id="SSF55048">
    <property type="entry name" value="Probable ACP-binding domain of malonyl-CoA ACP transacylase"/>
    <property type="match status" value="2"/>
</dbReference>
<dbReference type="SUPFAM" id="SSF52151">
    <property type="entry name" value="FabD/lysophospholipase-like"/>
    <property type="match status" value="2"/>
</dbReference>
<keyword evidence="19" id="KW-1185">Reference proteome</keyword>
<sequence length="3428" mass="357658">MPSQEELVNYLKRVTTELLDARRQLQENDSAQREPIAIVAMSCRFPGGVASPEDLWRLVDSGTDAVSGFPVDRGWDVEGLYDPDPDAVGKSYVAEGGFLDDVAGFDSAFFGISPREAVAMDPQQRLLLESAWEIFERAGIDPRAVRGSRTGVFTGLISNDYLSRLSELPDGVEGFLSTGAAGSVASGRIAYTLGLEGPAVTVDTACSSSLVAMHLAAQSLRQGECTLALAGGATVLSSPAGFVEFSRQRGLASDGRCKPFAGAADGTGWGEGVGLLLLERLSDAQRNGHQILAVMRGSAVNQDGASNGLTAPNGPSQERVIRQALASAGLGVGDVDVVEAHGTGTRLGDPIEAQALLATYGQDRDEPLLLGSVKSNIGHTQAAAGVAGVIKMVLAIQHGRLPESLHVDEPTPQVDWTTGAVRVLSEARAWPEVGRPRRAGVSSFGISGTNAHVILEQAPQHELESRTASPDPMPRVVPWVLSARSEQALLAQAGRLKDFLEAHSDLDPADVGWSLATGRSVFDRRAVVVGSDRDALLDGLTALASGGPVVGVGTGKAVFVFPGQGSQWAGMAVELMDSSPVFAASMDECGSALSEFVEWSLVDVLRAGGELERVDVVQPVLWAVMVSLAALWRSFGVEPAAVVGHSQGEIAAAVVAGALSLRDGARVVALRSRVLLGIAGDGGMVSVALSVDEVRPRLADGIGIAAVNGPGSVVVSGAAGVLDRWQAEVEAAGVRVRRIPVDYASHSADVERLRDEILKVLAPVTPRSVELPFYSTLTGGVLDTSGLDAKYWYESLRQPVLFEQTTRALLDHGHDVLIECSPHPVLAVGIEETAEAAGTTVTALGSLRRDDGGLSRFVKSVAEAWAGGITPAWDVVFGAGRSVVELPTYAFQRERFWLEAGPSTGDIASAGLGSAGHPLLGAAVTLADAGGALLTGKLSLRTHPWLADHAVLGSVLLPGTAFVELALRAGDEVGGTRIEELVVPTPLVLTERGGVQIQVAVAAADESGRRPLTVHSRVDEEWVLHATGILVPDPQGEPVRLEQWPPPGAEPVDVSGLYPDLAEAGLGYGPLFQGLTAAWRSGDEVFAEVALPDGAEATGFGLHPALSDAALHAVGLSGGAQTRLPFAFRDVSLWAVGASALRVRVSPMGADAVSVDLFDVDGRPVARIGELTLRPVSTADFARHDLLFGLEWEPTAAQPGEGEWAVLGPDDLGVVGEASSYPDIASMPAVLPGAVVVARTYDGDLTAAVHSATSDTLALLQEWLADSRLDDVPLVFVTRGAVAASDDEDVTDLPGAAVWGLVRSAQSENPGRFFLVDLGDAGSLPGGVVGEEPQLAVRGGSSLVPRLGRVAVEGTPVAGVAEGTVLVTGATGTLGALVCRHLVNTHGARNLLLTSRRGAEAPGATELVAELEELGAKVTLQACDIADRDSLAAVLSGHTLTAVIHTAGILDDGLLVSMTPQRLAAVLRPKVDAVINLHELTAEHNLSEFVMFSSAAAAIGSAGQSNYAAANAFIDAFAQYRRAQGLPGIAVGWGFWAERSAMTGHLDTVDIQRMSATGIVPLTSEEGLGLFDLARCVGPAYVLAARLDIAALRRAGDIPPLLSGLVPASGSGRNTAATAGAGGVARKLVSMTDDQRITFLTDLVRTHAAAVLGLSGAGGVDAGRAFKEAGFDSLTALELRNRLTAATGVRLPATLVFDHPTPTSLAERLLSEVLGKQAGTAGSVVATAVSDEPIAIVAMSCRFPGGVAGPEDLWRLVDSGTDAVSGFPTDRGWDLENLYDPDPDAPGKTYSAEGGFLDDVAGFDSAFFGISPREAIAMDPQQRLLLETAWETFERAGIDPQTLRGSRTGVFAGLLSNDYFSRLSELPEGVEGFLSSGTAGSVASGRIAYTFGLEGPAMTVDTACSSSLVAMHLAAQSLRQGESTLALAGGVTVLSSPAGFVEFSRQRGLAADGRCKSFAGAADGTGWAEGVGMLLLERLSDAQRNGHRVLAVMRGSAVNQDGASNGLTAPNGPSQERVIRQALASAGLGVGDVDVVEAHGTGTRLGDPIEAQALLATYGQDRDEPLLLGSVKSNIGHTQAAAGVAGVIKMVLAMQHGRLPKTLHVDEPTPQVDWTTGAVRVLSEARAWPEVGRPRRAGVSSFGISGTNAHVVLEQAPEHELESRTASSDPVPKLVPWVLSARSEPALLAQAARLRAFVQDRPDLNPAEVGWSLATTRAGLAHRAAVVASDRAGLLEALGVLADGGSAGGVARGVVSEGKLAFAFPGQGSQRAGMGRELYSEFPVFARVFDEVWSHFDVGDWSIDDTGHAQPALFAIEVALYRLWESWGITPDYLVGHSVGELAAAHVSGVLSLPDAAKLVAARGRLMQALPPGGAMVALRASETDVLPLLAGRPVDIAAVNGPDAVVISGEETAVLEIAAQFPGSTRLRVSHAFHSSLMDPMLDEFRAIAENLTYHAPTIPVVGADVTNPEYWVHHVRNTVRFADNIHALRDNEVTTLVEVGPGGALSAMIADTPDITAITSLRKNTPEPTAALTALTQLHTRGVLPRWEAVFGAGRADVELPTYAFQHQRYWLETTQSVGDVSSAGLGSADHPLLGAAVTLADTGGVLLTGQLSLHTHPWLADHTILGSALFPGTGFLELALRAADEIGGGRIEELVLATPLVLDEHGSTPIQVTVTAPDDTQHRSLTIHSHTNDQWVLHASGTLTQHHQDTPTWPKQWPPVEAQAIDVFDSGLTAAWRRDDEMFAEVSLAKEVDAAGFGLHPVLLDAALQVVGLSGEDGARLPSAFRDVSLHAVGASTLRVRVSPAGTDAVSVELADTAGQPVASIGELTFRSVSEVESVRPTRHDLFGVDWTPVAEQPQPATGDWAVVGPDDLGVMAGLETAGVAVTDLHAAAFAVVARSYDTAGGIADAVHTATAETLALLQSWLADRSVDDVPLVFVTRGAVDDVTDLPGAAVWDLVRSAQSENPDRFVLVDIDDEGAASLPLAVAAGEPEVAARGRVVSVPRVVRITKRDSPETGIAEGTVLVTGATGALGAMVCRHLVTAHCARDLLLIDQHGEAASGATELVTELTEMGARVTLVTCDAADRDALAATLAGHALTAVVHAAGMLDEDLTASTPPERLAAVLRAKVDAVINLHDLTAGESLSEFVTFSSAAGLLGTEGLGGYAAANAFLDAFARHRRAQGLPGSSIAWGLVSSAEEESLALFDSALRAERAHVLAARWDITELRRARDLPPILNGLVGRTGPVRRSAAGAGEAGDLGRRLAMMTEDQRVAFLIDLVHTHAAEVLGLAAVDWGDGELAFKDAGFDSMTAVELRNRLTKATGVRLPATLVFDYPTPVALAERLFAKLHDAPTLEARIQHALATIPVSRFRDLGLLEPLLRLAESVGESAPRVPDDVRDGDAGADVDELDLDSLVEMALERAEP</sequence>
<protein>
    <recommendedName>
        <fullName evidence="13">6-deoxyerythronolide-B synthase</fullName>
        <ecNumber evidence="13">2.3.1.94</ecNumber>
    </recommendedName>
</protein>
<dbReference type="InterPro" id="IPR049900">
    <property type="entry name" value="PKS_mFAS_DH"/>
</dbReference>
<dbReference type="InterPro" id="IPR036736">
    <property type="entry name" value="ACP-like_sf"/>
</dbReference>
<evidence type="ECO:0000256" key="14">
    <source>
        <dbReference type="PROSITE-ProRule" id="PRU01363"/>
    </source>
</evidence>
<dbReference type="InterPro" id="IPR055123">
    <property type="entry name" value="SpnB-like_Rossmann"/>
</dbReference>
<reference evidence="19" key="1">
    <citation type="submission" date="2016-03" db="EMBL/GenBank/DDBJ databases">
        <title>Complete genome sequence of the type strain Actinoalloteichus hymeniacidonis DSM 45092.</title>
        <authorList>
            <person name="Schaffert L."/>
            <person name="Albersmeier A."/>
            <person name="Winkler A."/>
            <person name="Kalinowski J."/>
            <person name="Zotchev S."/>
            <person name="Ruckert C."/>
        </authorList>
    </citation>
    <scope>NUCLEOTIDE SEQUENCE [LARGE SCALE GENOMIC DNA]</scope>
    <source>
        <strain evidence="19">HPA177(T) (DSM 45092(T))</strain>
    </source>
</reference>
<dbReference type="SMART" id="SM00823">
    <property type="entry name" value="PKS_PP"/>
    <property type="match status" value="2"/>
</dbReference>
<dbReference type="Pfam" id="PF08990">
    <property type="entry name" value="Docking"/>
    <property type="match status" value="1"/>
</dbReference>
<evidence type="ECO:0000256" key="7">
    <source>
        <dbReference type="ARBA" id="ARBA00023268"/>
    </source>
</evidence>
<feature type="active site" description="Proton acceptor; for dehydratase activity" evidence="14">
    <location>
        <position position="2625"/>
    </location>
</feature>
<name>A0AAC9HRA5_9PSEU</name>
<feature type="domain" description="Carrier" evidence="15">
    <location>
        <begin position="3277"/>
        <end position="3352"/>
    </location>
</feature>
<dbReference type="Pfam" id="PF00109">
    <property type="entry name" value="ketoacyl-synt"/>
    <property type="match status" value="2"/>
</dbReference>
<comment type="function">
    <text evidence="10">Involved in the biosynthesis of antibiotic erythromycin via the biosynthesis of its aglycone precursor, 6-deoxyerythronolide B (6-dEB).</text>
</comment>
<dbReference type="Pfam" id="PF08659">
    <property type="entry name" value="KR"/>
    <property type="match status" value="2"/>
</dbReference>
<feature type="domain" description="Ketosynthase family 3 (KS3)" evidence="16">
    <location>
        <begin position="1731"/>
        <end position="2155"/>
    </location>
</feature>
<dbReference type="InterPro" id="IPR014043">
    <property type="entry name" value="Acyl_transferase_dom"/>
</dbReference>
<dbReference type="GO" id="GO:0004315">
    <property type="term" value="F:3-oxoacyl-[acyl-carrier-protein] synthase activity"/>
    <property type="evidence" value="ECO:0007669"/>
    <property type="project" value="InterPro"/>
</dbReference>
<dbReference type="PROSITE" id="PS00012">
    <property type="entry name" value="PHOSPHOPANTETHEINE"/>
    <property type="match status" value="2"/>
</dbReference>
<feature type="domain" description="PKS/mFAS DH" evidence="17">
    <location>
        <begin position="2593"/>
        <end position="2898"/>
    </location>
</feature>
<dbReference type="InterPro" id="IPR001227">
    <property type="entry name" value="Ac_transferase_dom_sf"/>
</dbReference>
<dbReference type="PANTHER" id="PTHR43775:SF51">
    <property type="entry name" value="INACTIVE PHENOLPHTHIOCEROL SYNTHESIS POLYKETIDE SYNTHASE TYPE I PKS1-RELATED"/>
    <property type="match status" value="1"/>
</dbReference>
<dbReference type="Gene3D" id="3.40.366.10">
    <property type="entry name" value="Malonyl-Coenzyme A Acyl Carrier Protein, domain 2"/>
    <property type="match status" value="2"/>
</dbReference>
<dbReference type="Gene3D" id="3.40.47.10">
    <property type="match status" value="2"/>
</dbReference>
<dbReference type="Pfam" id="PF00698">
    <property type="entry name" value="Acyl_transf_1"/>
    <property type="match status" value="2"/>
</dbReference>
<dbReference type="SUPFAM" id="SSF51735">
    <property type="entry name" value="NAD(P)-binding Rossmann-fold domains"/>
    <property type="match status" value="4"/>
</dbReference>
<dbReference type="CDD" id="cd00833">
    <property type="entry name" value="PKS"/>
    <property type="match status" value="2"/>
</dbReference>
<feature type="active site" description="Proton donor; for dehydratase activity" evidence="14">
    <location>
        <position position="1108"/>
    </location>
</feature>
<dbReference type="PROSITE" id="PS50075">
    <property type="entry name" value="CARRIER"/>
    <property type="match status" value="2"/>
</dbReference>
<dbReference type="InterPro" id="IPR050091">
    <property type="entry name" value="PKS_NRPS_Biosynth_Enz"/>
</dbReference>
<keyword evidence="3" id="KW-0597">Phosphoprotein</keyword>
<dbReference type="InterPro" id="IPR006162">
    <property type="entry name" value="Ppantetheine_attach_site"/>
</dbReference>